<feature type="transmembrane region" description="Helical" evidence="1">
    <location>
        <begin position="12"/>
        <end position="32"/>
    </location>
</feature>
<sequence>MVSVASPARRAGLLRLGVMLAALIGIALVQSGHCRAGDTMGMSMAGPADHSVSQVVSTPQPDASQETLHHDRGAAVIPVTGALAVGVVDLGPMPPAGITMACLAMFLALLAATVHLARGSEVSLVRCAFPRSGRRFTGALPRPPNLTELCVMRT</sequence>
<evidence type="ECO:0000256" key="1">
    <source>
        <dbReference type="SAM" id="Phobius"/>
    </source>
</evidence>
<feature type="transmembrane region" description="Helical" evidence="1">
    <location>
        <begin position="96"/>
        <end position="117"/>
    </location>
</feature>
<keyword evidence="1" id="KW-1133">Transmembrane helix</keyword>
<accession>A0A5R8NQ18</accession>
<dbReference type="Proteomes" id="UP000306378">
    <property type="component" value="Unassembled WGS sequence"/>
</dbReference>
<dbReference type="RefSeq" id="WP_138448545.1">
    <property type="nucleotide sequence ID" value="NZ_VBUT01000005.1"/>
</dbReference>
<dbReference type="EMBL" id="VBUT01000005">
    <property type="protein sequence ID" value="TLF77728.1"/>
    <property type="molecule type" value="Genomic_DNA"/>
</dbReference>
<evidence type="ECO:0000313" key="3">
    <source>
        <dbReference type="Proteomes" id="UP000306378"/>
    </source>
</evidence>
<protein>
    <submittedName>
        <fullName evidence="2">Uncharacterized protein</fullName>
    </submittedName>
</protein>
<keyword evidence="1" id="KW-0472">Membrane</keyword>
<dbReference type="AlphaFoldDB" id="A0A5R8NQ18"/>
<name>A0A5R8NQ18_9NOCA</name>
<gene>
    <name evidence="2" type="ORF">FEK34_15640</name>
</gene>
<proteinExistence type="predicted"/>
<comment type="caution">
    <text evidence="2">The sequence shown here is derived from an EMBL/GenBank/DDBJ whole genome shotgun (WGS) entry which is preliminary data.</text>
</comment>
<reference evidence="2 3" key="1">
    <citation type="submission" date="2019-05" db="EMBL/GenBank/DDBJ databases">
        <title>Genomes sequences of two Nocardia cyriacigeorgica environmental isolates, type strains Nocardia asteroides ATCC 19247 and Nocardia cyriacigeorgica DSM 44484.</title>
        <authorList>
            <person name="Vautrin F."/>
            <person name="Bergeron E."/>
            <person name="Dubost A."/>
            <person name="Abrouk D."/>
            <person name="Rodriguez Nava V."/>
            <person name="Pujic P."/>
        </authorList>
    </citation>
    <scope>NUCLEOTIDE SEQUENCE [LARGE SCALE GENOMIC DNA]</scope>
    <source>
        <strain evidence="2 3">EML 446</strain>
    </source>
</reference>
<organism evidence="2 3">
    <name type="scientific">Nocardia cyriacigeorgica</name>
    <dbReference type="NCBI Taxonomy" id="135487"/>
    <lineage>
        <taxon>Bacteria</taxon>
        <taxon>Bacillati</taxon>
        <taxon>Actinomycetota</taxon>
        <taxon>Actinomycetes</taxon>
        <taxon>Mycobacteriales</taxon>
        <taxon>Nocardiaceae</taxon>
        <taxon>Nocardia</taxon>
    </lineage>
</organism>
<keyword evidence="1" id="KW-0812">Transmembrane</keyword>
<evidence type="ECO:0000313" key="2">
    <source>
        <dbReference type="EMBL" id="TLF77728.1"/>
    </source>
</evidence>